<evidence type="ECO:0000313" key="1">
    <source>
        <dbReference type="EMBL" id="BFO74041.1"/>
    </source>
</evidence>
<organism evidence="1">
    <name type="scientific">Prevotella sp. GTC17254</name>
    <dbReference type="NCBI Taxonomy" id="3236794"/>
    <lineage>
        <taxon>Bacteria</taxon>
        <taxon>Pseudomonadati</taxon>
        <taxon>Bacteroidota</taxon>
        <taxon>Bacteroidia</taxon>
        <taxon>Bacteroidales</taxon>
        <taxon>Prevotellaceae</taxon>
        <taxon>Prevotella</taxon>
    </lineage>
</organism>
<name>A0AB33IVY8_9BACT</name>
<dbReference type="PROSITE" id="PS51257">
    <property type="entry name" value="PROKAR_LIPOPROTEIN"/>
    <property type="match status" value="1"/>
</dbReference>
<proteinExistence type="predicted"/>
<sequence length="339" mass="39392">MKLNHLPLTIALAALTFFSSCTKHPSFKTSTEAIEACKEKLSEIQSCKEAGIEQMADLTAQWQELQDSSYSVFSRDSTINLKSPIALAYFVISDSVRTELTRLAFSKQRSLQDVMYLKLNTASERSKLESSDTYKNASDFYGKLDKEETIKGLPLTLKKYNELLNSTHDFQQEEQLLSFIQKEDRCFRSLMEHLSNVPQEEMQRLTQKTTRLFDRLYASVGQKNDEVNDRTMLYLTMRFNRRIMQNAIACREDILNNKQLSREQRGSYRWMLIQPYVSLDDYSTAALTRKQRGELMVISKELPILLNRLDHKKKTKAEEERLVNTLADYFLKSYISSTL</sequence>
<accession>A0AB33IVY8</accession>
<protein>
    <recommendedName>
        <fullName evidence="2">DUF3829 domain-containing protein</fullName>
    </recommendedName>
</protein>
<reference evidence="1" key="1">
    <citation type="submission" date="2024-07" db="EMBL/GenBank/DDBJ databases">
        <title>Complete genome sequence of Prevotella sp. YM-2024 GTC17254.</title>
        <authorList>
            <person name="Hayashi M."/>
            <person name="Muto Y."/>
            <person name="Tanaka K."/>
            <person name="Niwa H."/>
        </authorList>
    </citation>
    <scope>NUCLEOTIDE SEQUENCE</scope>
    <source>
        <strain evidence="1">GTC17254</strain>
    </source>
</reference>
<gene>
    <name evidence="1" type="ORF">GTC17254_16380</name>
</gene>
<dbReference type="AlphaFoldDB" id="A0AB33IVY8"/>
<evidence type="ECO:0008006" key="2">
    <source>
        <dbReference type="Google" id="ProtNLM"/>
    </source>
</evidence>
<dbReference type="EMBL" id="AP035786">
    <property type="protein sequence ID" value="BFO74041.1"/>
    <property type="molecule type" value="Genomic_DNA"/>
</dbReference>